<sequence length="204" mass="23338">MDGKSKILIAARKVISEYGTNRATVRAIAEEAGMSTGAIYHYYKNKEEIFYDLLDDSLSDSIRIAKGIDKHGGNKENIKGDVIRKTKERFYKDAENRLQHHFAHEILSGNKELQQKFKEKYKKWNDGIEEILVNLYGLEDTPLNKALTSWLLGAVDGVILQYLLGVNDHKVEDMMKIFELMVNKGLPEFIQQLNAMEKKKSQGT</sequence>
<dbReference type="KEGG" id="faf:OE104_06565"/>
<dbReference type="InterPro" id="IPR050624">
    <property type="entry name" value="HTH-type_Tx_Regulator"/>
</dbReference>
<gene>
    <name evidence="5" type="ORF">OE104_06565</name>
</gene>
<keyword evidence="6" id="KW-1185">Reference proteome</keyword>
<keyword evidence="1" id="KW-0678">Repressor</keyword>
<dbReference type="SUPFAM" id="SSF46689">
    <property type="entry name" value="Homeodomain-like"/>
    <property type="match status" value="1"/>
</dbReference>
<dbReference type="InterPro" id="IPR009057">
    <property type="entry name" value="Homeodomain-like_sf"/>
</dbReference>
<dbReference type="GO" id="GO:0003677">
    <property type="term" value="F:DNA binding"/>
    <property type="evidence" value="ECO:0007669"/>
    <property type="project" value="UniProtKB-UniRule"/>
</dbReference>
<dbReference type="PROSITE" id="PS50977">
    <property type="entry name" value="HTH_TETR_2"/>
    <property type="match status" value="1"/>
</dbReference>
<dbReference type="PANTHER" id="PTHR43479">
    <property type="entry name" value="ACREF/ENVCD OPERON REPRESSOR-RELATED"/>
    <property type="match status" value="1"/>
</dbReference>
<dbReference type="Proteomes" id="UP001164718">
    <property type="component" value="Chromosome"/>
</dbReference>
<dbReference type="EMBL" id="CP106878">
    <property type="protein sequence ID" value="WAA10969.1"/>
    <property type="molecule type" value="Genomic_DNA"/>
</dbReference>
<evidence type="ECO:0000313" key="5">
    <source>
        <dbReference type="EMBL" id="WAA10969.1"/>
    </source>
</evidence>
<evidence type="ECO:0000313" key="6">
    <source>
        <dbReference type="Proteomes" id="UP001164718"/>
    </source>
</evidence>
<name>A0A9E8LWQ0_9BACI</name>
<proteinExistence type="predicted"/>
<dbReference type="PRINTS" id="PR00455">
    <property type="entry name" value="HTHTETR"/>
</dbReference>
<keyword evidence="2 3" id="KW-0238">DNA-binding</keyword>
<evidence type="ECO:0000256" key="3">
    <source>
        <dbReference type="PROSITE-ProRule" id="PRU00335"/>
    </source>
</evidence>
<reference evidence="5" key="1">
    <citation type="submission" date="2022-09" db="EMBL/GenBank/DDBJ databases">
        <title>Complete Genomes of Fervidibacillus albus and Fervidibacillus halotolerans isolated from tidal flat sediments.</title>
        <authorList>
            <person name="Kwon K.K."/>
            <person name="Yang S.-H."/>
            <person name="Park M.J."/>
            <person name="Oh H.-M."/>
        </authorList>
    </citation>
    <scope>NUCLEOTIDE SEQUENCE</scope>
    <source>
        <strain evidence="5">MEBiC13591</strain>
    </source>
</reference>
<accession>A0A9E8LWQ0</accession>
<evidence type="ECO:0000256" key="1">
    <source>
        <dbReference type="ARBA" id="ARBA00022491"/>
    </source>
</evidence>
<feature type="domain" description="HTH tetR-type" evidence="4">
    <location>
        <begin position="1"/>
        <end position="61"/>
    </location>
</feature>
<dbReference type="RefSeq" id="WP_275418782.1">
    <property type="nucleotide sequence ID" value="NZ_CP106878.1"/>
</dbReference>
<dbReference type="InterPro" id="IPR001647">
    <property type="entry name" value="HTH_TetR"/>
</dbReference>
<dbReference type="PANTHER" id="PTHR43479:SF11">
    <property type="entry name" value="ACREF_ENVCD OPERON REPRESSOR-RELATED"/>
    <property type="match status" value="1"/>
</dbReference>
<dbReference type="Pfam" id="PF00440">
    <property type="entry name" value="TetR_N"/>
    <property type="match status" value="1"/>
</dbReference>
<evidence type="ECO:0000256" key="2">
    <source>
        <dbReference type="ARBA" id="ARBA00023125"/>
    </source>
</evidence>
<protein>
    <submittedName>
        <fullName evidence="5">TetR/AcrR family transcriptional regulator</fullName>
    </submittedName>
</protein>
<dbReference type="AlphaFoldDB" id="A0A9E8LWQ0"/>
<evidence type="ECO:0000259" key="4">
    <source>
        <dbReference type="PROSITE" id="PS50977"/>
    </source>
</evidence>
<feature type="DNA-binding region" description="H-T-H motif" evidence="3">
    <location>
        <begin position="24"/>
        <end position="43"/>
    </location>
</feature>
<dbReference type="Gene3D" id="1.10.357.10">
    <property type="entry name" value="Tetracycline Repressor, domain 2"/>
    <property type="match status" value="1"/>
</dbReference>
<organism evidence="5 6">
    <name type="scientific">Fervidibacillus albus</name>
    <dbReference type="NCBI Taxonomy" id="2980026"/>
    <lineage>
        <taxon>Bacteria</taxon>
        <taxon>Bacillati</taxon>
        <taxon>Bacillota</taxon>
        <taxon>Bacilli</taxon>
        <taxon>Bacillales</taxon>
        <taxon>Bacillaceae</taxon>
        <taxon>Fervidibacillus</taxon>
    </lineage>
</organism>